<name>A0A8S4EW06_PLUXY</name>
<feature type="compositionally biased region" description="Low complexity" evidence="1">
    <location>
        <begin position="476"/>
        <end position="498"/>
    </location>
</feature>
<sequence length="779" mass="88483">MNDNVPFRIELLVNYMKNEIMPFNRTLNEIVAKCNTEKVARENSRKNKYSFSSLFKPSNKNATSLLNDETRTNGTKKVYKGILGKCKPGGCLDPPFNEDSYPYSKKEEISENYVGKNKTMIEEKLPASDGISNKGHVDLNSKASSIDRNSNKLETFKGSKKTHVDEVFSNNLITYPPTPLTSSENEFSNKAIKYIKRPDKLILAHHESGENYFPSRNGNGENSDEYKPLAQDSFIVKNQFSKKETTNKPSSRDSNENTIEIQTQKPDVNKLLHDIPLENNDSSAAIDSIINLKPPIIYPSLKSESENSKIINDITYIDQHGDRQQKNTETTESTHNSLAVSENINKDNYMHDEHIGISNEDTLNNHNNSKTYQNPDGIDDTADKRTKNEYEGPLELDKVFDESPVEDSIHILDEKTNEQENNSKFNKHGNNKINKYEGQLELDKVFDESPVEDSIETNKIDDNTRFTKKESNTMTSDNNSNKGSSSENSFVTDTNNGIGDDINNMNTINSKPVVDAYDINVTSGLSTEREIMKTESPNQKHAPKYSSSKLLNNDDNERTPSLPDIKILSVDKFNEDNNLPIADLYQDKDNISNKFVVVDIRFQRYRDSQNQLIFKSVDTKKDFVRFKDDIITTINAKVQANTTMQIPIDEDSDIFLNIAMKGKSLKNAKEGSSLTLSTRNTENELKRDLAESEASDFPHGTRLTSAKLNKTLSLVYEDQLLPLQNIIMSLKNEIDAMAQQQALFKQTIISCKRRSYRVRHVKKCNCSRRSHVFSIDKIK</sequence>
<organism evidence="2 3">
    <name type="scientific">Plutella xylostella</name>
    <name type="common">Diamondback moth</name>
    <name type="synonym">Plutella maculipennis</name>
    <dbReference type="NCBI Taxonomy" id="51655"/>
    <lineage>
        <taxon>Eukaryota</taxon>
        <taxon>Metazoa</taxon>
        <taxon>Ecdysozoa</taxon>
        <taxon>Arthropoda</taxon>
        <taxon>Hexapoda</taxon>
        <taxon>Insecta</taxon>
        <taxon>Pterygota</taxon>
        <taxon>Neoptera</taxon>
        <taxon>Endopterygota</taxon>
        <taxon>Lepidoptera</taxon>
        <taxon>Glossata</taxon>
        <taxon>Ditrysia</taxon>
        <taxon>Yponomeutoidea</taxon>
        <taxon>Plutellidae</taxon>
        <taxon>Plutella</taxon>
    </lineage>
</organism>
<feature type="region of interest" description="Disordered" evidence="1">
    <location>
        <begin position="529"/>
        <end position="558"/>
    </location>
</feature>
<feature type="region of interest" description="Disordered" evidence="1">
    <location>
        <begin position="460"/>
        <end position="498"/>
    </location>
</feature>
<comment type="caution">
    <text evidence="2">The sequence shown here is derived from an EMBL/GenBank/DDBJ whole genome shotgun (WGS) entry which is preliminary data.</text>
</comment>
<dbReference type="AlphaFoldDB" id="A0A8S4EW06"/>
<feature type="compositionally biased region" description="Basic and acidic residues" evidence="1">
    <location>
        <begin position="460"/>
        <end position="471"/>
    </location>
</feature>
<feature type="compositionally biased region" description="Basic and acidic residues" evidence="1">
    <location>
        <begin position="241"/>
        <end position="255"/>
    </location>
</feature>
<dbReference type="Proteomes" id="UP000653454">
    <property type="component" value="Unassembled WGS sequence"/>
</dbReference>
<feature type="region of interest" description="Disordered" evidence="1">
    <location>
        <begin position="240"/>
        <end position="260"/>
    </location>
</feature>
<keyword evidence="3" id="KW-1185">Reference proteome</keyword>
<feature type="compositionally biased region" description="Polar residues" evidence="1">
    <location>
        <begin position="535"/>
        <end position="553"/>
    </location>
</feature>
<reference evidence="2" key="1">
    <citation type="submission" date="2020-11" db="EMBL/GenBank/DDBJ databases">
        <authorList>
            <person name="Whiteford S."/>
        </authorList>
    </citation>
    <scope>NUCLEOTIDE SEQUENCE</scope>
</reference>
<evidence type="ECO:0000313" key="3">
    <source>
        <dbReference type="Proteomes" id="UP000653454"/>
    </source>
</evidence>
<evidence type="ECO:0000313" key="2">
    <source>
        <dbReference type="EMBL" id="CAG9119494.1"/>
    </source>
</evidence>
<dbReference type="EMBL" id="CAJHNJ030000022">
    <property type="protein sequence ID" value="CAG9119494.1"/>
    <property type="molecule type" value="Genomic_DNA"/>
</dbReference>
<accession>A0A8S4EW06</accession>
<protein>
    <submittedName>
        <fullName evidence="2">(diamondback moth) hypothetical protein</fullName>
    </submittedName>
</protein>
<gene>
    <name evidence="2" type="ORF">PLXY2_LOCUS6755</name>
</gene>
<evidence type="ECO:0000256" key="1">
    <source>
        <dbReference type="SAM" id="MobiDB-lite"/>
    </source>
</evidence>
<proteinExistence type="predicted"/>